<feature type="signal peptide" evidence="1">
    <location>
        <begin position="1"/>
        <end position="19"/>
    </location>
</feature>
<organism evidence="2 3">
    <name type="scientific">Thalassobius vesicularis</name>
    <dbReference type="NCBI Taxonomy" id="1294297"/>
    <lineage>
        <taxon>Bacteria</taxon>
        <taxon>Pseudomonadati</taxon>
        <taxon>Pseudomonadota</taxon>
        <taxon>Alphaproteobacteria</taxon>
        <taxon>Rhodobacterales</taxon>
        <taxon>Roseobacteraceae</taxon>
        <taxon>Thalassovita</taxon>
    </lineage>
</organism>
<keyword evidence="3" id="KW-1185">Reference proteome</keyword>
<dbReference type="Pfam" id="PF10670">
    <property type="entry name" value="DUF4198"/>
    <property type="match status" value="1"/>
</dbReference>
<dbReference type="Proteomes" id="UP000306113">
    <property type="component" value="Unassembled WGS sequence"/>
</dbReference>
<evidence type="ECO:0000313" key="2">
    <source>
        <dbReference type="EMBL" id="THD74857.1"/>
    </source>
</evidence>
<dbReference type="AlphaFoldDB" id="A0A4S3MA50"/>
<reference evidence="2 3" key="1">
    <citation type="submission" date="2019-04" db="EMBL/GenBank/DDBJ databases">
        <title>Draft genome sequence of Youngimonas vesicularis.</title>
        <authorList>
            <person name="Hameed A."/>
        </authorList>
    </citation>
    <scope>NUCLEOTIDE SEQUENCE [LARGE SCALE GENOMIC DNA]</scope>
    <source>
        <strain evidence="2 3">CC-AMW-E</strain>
    </source>
</reference>
<name>A0A4S3MA50_9RHOB</name>
<sequence>MKIARLILPLLCLALPASSHELWIEPQAYQVEKGATISASLRNGQNFTGADLAWFDGSIRSFQVHSGGETRDLTGRAGDIPAVQGLKTKPGLTVLAYQSKPTVLTYETEEKFQTFLTHKDLIPAAATIHTAPYAPPIREVYTRHSKSLIGVGHAKGADIAFGLETEFVALANPYRDDLTSGLPVRLLYQGTPRPDAQIELFDRAPDGTVSITLHRTDASGEALLPVTPGHTYLADAVVLRPPAPDLAERYRVDWQTLWAALTFAVPPAD</sequence>
<dbReference type="EMBL" id="SSMD01000003">
    <property type="protein sequence ID" value="THD74857.1"/>
    <property type="molecule type" value="Genomic_DNA"/>
</dbReference>
<dbReference type="RefSeq" id="WP_136338713.1">
    <property type="nucleotide sequence ID" value="NZ_SSMD01000003.1"/>
</dbReference>
<evidence type="ECO:0000313" key="3">
    <source>
        <dbReference type="Proteomes" id="UP000306113"/>
    </source>
</evidence>
<keyword evidence="1" id="KW-0732">Signal</keyword>
<accession>A0A4S3MA50</accession>
<proteinExistence type="predicted"/>
<comment type="caution">
    <text evidence="2">The sequence shown here is derived from an EMBL/GenBank/DDBJ whole genome shotgun (WGS) entry which is preliminary data.</text>
</comment>
<feature type="chain" id="PRO_5020866610" evidence="1">
    <location>
        <begin position="20"/>
        <end position="269"/>
    </location>
</feature>
<evidence type="ECO:0000256" key="1">
    <source>
        <dbReference type="SAM" id="SignalP"/>
    </source>
</evidence>
<dbReference type="OrthoDB" id="581894at2"/>
<gene>
    <name evidence="2" type="ORF">E7681_07825</name>
</gene>
<protein>
    <submittedName>
        <fullName evidence="2">DUF4198 domain-containing protein</fullName>
    </submittedName>
</protein>
<dbReference type="InterPro" id="IPR019613">
    <property type="entry name" value="DUF4198"/>
</dbReference>